<dbReference type="AlphaFoldDB" id="A0A6J4Q8J4"/>
<keyword evidence="5" id="KW-1133">Transmembrane helix</keyword>
<keyword evidence="3" id="KW-1003">Cell membrane</keyword>
<dbReference type="PANTHER" id="PTHR33452:SF1">
    <property type="entry name" value="INNER MEMBRANE PROTEIN YPHA-RELATED"/>
    <property type="match status" value="1"/>
</dbReference>
<protein>
    <submittedName>
        <fullName evidence="7">Membrane protein, distant similarity to thiosulphate:quinone oxidoreductase DoxD</fullName>
    </submittedName>
</protein>
<evidence type="ECO:0000256" key="2">
    <source>
        <dbReference type="ARBA" id="ARBA00006679"/>
    </source>
</evidence>
<dbReference type="EMBL" id="CADCVD010000037">
    <property type="protein sequence ID" value="CAA9435928.1"/>
    <property type="molecule type" value="Genomic_DNA"/>
</dbReference>
<keyword evidence="6" id="KW-0472">Membrane</keyword>
<organism evidence="7">
    <name type="scientific">uncultured Rubrobacteraceae bacterium</name>
    <dbReference type="NCBI Taxonomy" id="349277"/>
    <lineage>
        <taxon>Bacteria</taxon>
        <taxon>Bacillati</taxon>
        <taxon>Actinomycetota</taxon>
        <taxon>Rubrobacteria</taxon>
        <taxon>Rubrobacterales</taxon>
        <taxon>Rubrobacteraceae</taxon>
        <taxon>environmental samples</taxon>
    </lineage>
</organism>
<gene>
    <name evidence="7" type="ORF">AVDCRST_MAG37-961</name>
</gene>
<evidence type="ECO:0000313" key="7">
    <source>
        <dbReference type="EMBL" id="CAA9435928.1"/>
    </source>
</evidence>
<evidence type="ECO:0000256" key="3">
    <source>
        <dbReference type="ARBA" id="ARBA00022475"/>
    </source>
</evidence>
<evidence type="ECO:0000256" key="5">
    <source>
        <dbReference type="ARBA" id="ARBA00022989"/>
    </source>
</evidence>
<proteinExistence type="inferred from homology"/>
<dbReference type="InterPro" id="IPR051907">
    <property type="entry name" value="DoxX-like_oxidoreductase"/>
</dbReference>
<dbReference type="InterPro" id="IPR032808">
    <property type="entry name" value="DoxX"/>
</dbReference>
<evidence type="ECO:0000256" key="4">
    <source>
        <dbReference type="ARBA" id="ARBA00022692"/>
    </source>
</evidence>
<keyword evidence="4" id="KW-0812">Transmembrane</keyword>
<dbReference type="PANTHER" id="PTHR33452">
    <property type="entry name" value="OXIDOREDUCTASE CATD-RELATED"/>
    <property type="match status" value="1"/>
</dbReference>
<reference evidence="7" key="1">
    <citation type="submission" date="2020-02" db="EMBL/GenBank/DDBJ databases">
        <authorList>
            <person name="Meier V. D."/>
        </authorList>
    </citation>
    <scope>NUCLEOTIDE SEQUENCE</scope>
    <source>
        <strain evidence="7">AVDCRST_MAG37</strain>
    </source>
</reference>
<evidence type="ECO:0000256" key="6">
    <source>
        <dbReference type="ARBA" id="ARBA00023136"/>
    </source>
</evidence>
<evidence type="ECO:0000256" key="1">
    <source>
        <dbReference type="ARBA" id="ARBA00004651"/>
    </source>
</evidence>
<accession>A0A6J4Q8J4</accession>
<dbReference type="GO" id="GO:0005886">
    <property type="term" value="C:plasma membrane"/>
    <property type="evidence" value="ECO:0007669"/>
    <property type="project" value="UniProtKB-SubCell"/>
</dbReference>
<sequence length="194" mass="20153">MGRLQKEGNMAKRRQESGGGDLAALVLRGALGSLMAGHGSQKGFGWFKGPGPEGTRGFMEMLGLKPGRPWANLAIASELGGGSLTALGLLNPLGPVGIIGSMGMAWKTAHADKPIWVTEGGAELPLTNIAAALSLMISGPGKYSLDRALGIRLPRWVGPLGLAAVLLTVLYASNINEEAPDEDEAREELAGEED</sequence>
<comment type="similarity">
    <text evidence="2">Belongs to the DoxX family.</text>
</comment>
<name>A0A6J4Q8J4_9ACTN</name>
<comment type="subcellular location">
    <subcellularLocation>
        <location evidence="1">Cell membrane</location>
        <topology evidence="1">Multi-pass membrane protein</topology>
    </subcellularLocation>
</comment>
<dbReference type="Pfam" id="PF07681">
    <property type="entry name" value="DoxX"/>
    <property type="match status" value="1"/>
</dbReference>